<feature type="non-terminal residue" evidence="2">
    <location>
        <position position="1"/>
    </location>
</feature>
<feature type="non-terminal residue" evidence="2">
    <location>
        <position position="432"/>
    </location>
</feature>
<protein>
    <submittedName>
        <fullName evidence="2">MOS1T transposase</fullName>
    </submittedName>
</protein>
<dbReference type="InterPro" id="IPR041426">
    <property type="entry name" value="Mos1_HTH"/>
</dbReference>
<name>A0A836JNG1_9HYME</name>
<keyword evidence="3" id="KW-1185">Reference proteome</keyword>
<accession>A0A836JNG1</accession>
<dbReference type="PANTHER" id="PTHR21301:SF10">
    <property type="entry name" value="REVERSE TRANSCRIPTASE DOMAIN-CONTAINING PROTEIN"/>
    <property type="match status" value="1"/>
</dbReference>
<evidence type="ECO:0000259" key="1">
    <source>
        <dbReference type="Pfam" id="PF17906"/>
    </source>
</evidence>
<dbReference type="Pfam" id="PF17906">
    <property type="entry name" value="HTH_48"/>
    <property type="match status" value="1"/>
</dbReference>
<proteinExistence type="predicted"/>
<dbReference type="PANTHER" id="PTHR21301">
    <property type="entry name" value="REVERSE TRANSCRIPTASE"/>
    <property type="match status" value="1"/>
</dbReference>
<reference evidence="2" key="1">
    <citation type="submission" date="2020-02" db="EMBL/GenBank/DDBJ databases">
        <title>Relaxed selection underlies rapid genomic changes in the transitions from sociality to social parasitism in ants.</title>
        <authorList>
            <person name="Bi X."/>
        </authorList>
    </citation>
    <scope>NUCLEOTIDE SEQUENCE</scope>
    <source>
        <strain evidence="2">BGI-DK2014c</strain>
        <tissue evidence="2">Whole body</tissue>
    </source>
</reference>
<dbReference type="Proteomes" id="UP000668214">
    <property type="component" value="Unassembled WGS sequence"/>
</dbReference>
<comment type="caution">
    <text evidence="2">The sequence shown here is derived from an EMBL/GenBank/DDBJ whole genome shotgun (WGS) entry which is preliminary data.</text>
</comment>
<dbReference type="EMBL" id="JAANIA010002525">
    <property type="protein sequence ID" value="KAG5313537.1"/>
    <property type="molecule type" value="Genomic_DNA"/>
</dbReference>
<evidence type="ECO:0000313" key="3">
    <source>
        <dbReference type="Proteomes" id="UP000668214"/>
    </source>
</evidence>
<feature type="domain" description="Mos1 transposase HTH" evidence="1">
    <location>
        <begin position="8"/>
        <end position="57"/>
    </location>
</feature>
<dbReference type="AlphaFoldDB" id="A0A836JNG1"/>
<evidence type="ECO:0000313" key="2">
    <source>
        <dbReference type="EMBL" id="KAG5313537.1"/>
    </source>
</evidence>
<gene>
    <name evidence="2" type="ORF">G6Z78_0006065</name>
</gene>
<organism evidence="2 3">
    <name type="scientific">Pseudoatta argentina</name>
    <dbReference type="NCBI Taxonomy" id="621737"/>
    <lineage>
        <taxon>Eukaryota</taxon>
        <taxon>Metazoa</taxon>
        <taxon>Ecdysozoa</taxon>
        <taxon>Arthropoda</taxon>
        <taxon>Hexapoda</taxon>
        <taxon>Insecta</taxon>
        <taxon>Pterygota</taxon>
        <taxon>Neoptera</taxon>
        <taxon>Endopterygota</taxon>
        <taxon>Hymenoptera</taxon>
        <taxon>Apocrita</taxon>
        <taxon>Aculeata</taxon>
        <taxon>Formicoidea</taxon>
        <taxon>Formicidae</taxon>
        <taxon>Myrmicinae</taxon>
        <taxon>Pseudoatta</taxon>
    </lineage>
</organism>
<sequence length="432" mass="50703">MSKFVPNKVYLRGILLHYFIQKKSAAEAHRILVQTYGDDALSDTTCRDWFRRFKNNDFQLEDKERSGAPKKFQDRELELLLDEKYYKLMSQLFAIFIGINNAGSLSISIDAFEMTIDTTEIIVSLNITSLFINIPLDFALDGLEKRWDSIKCATNILKDEFINAVKFVLISYFTFNGIIYKQTFGTLLDSPIDDVFMIASKDKVSLILNSFNDQHDRLKFTIEYEEVHCLNFLDLTVINKDNTIILNWYIRTNNRNSGKDNGYLLRMIFNYINKRIYSINKSTNTTGYRCLNKFNKFIKVHKDKNQQKKNNNDVIYKLNCNNCDVSYVGQTKRQLQIRIKEHRNNIKLDQSKHSVITKHITEYIKEQKNVVNLMKDNDCALLDSFYFNILNDIREHKLSVSNRLVLHSILLIYFLLDLCITSINFQMSSQIF</sequence>
<dbReference type="Gene3D" id="1.10.10.1450">
    <property type="match status" value="1"/>
</dbReference>